<dbReference type="Proteomes" id="UP000774326">
    <property type="component" value="Unassembled WGS sequence"/>
</dbReference>
<dbReference type="InterPro" id="IPR007919">
    <property type="entry name" value="UPF0220"/>
</dbReference>
<dbReference type="Pfam" id="PF05255">
    <property type="entry name" value="UPF0220"/>
    <property type="match status" value="1"/>
</dbReference>
<evidence type="ECO:0000256" key="4">
    <source>
        <dbReference type="ARBA" id="ARBA00022989"/>
    </source>
</evidence>
<reference evidence="7" key="1">
    <citation type="journal article" date="2021" name="Open Biol.">
        <title>Shared evolutionary footprints suggest mitochondrial oxidative damage underlies multiple complex I losses in fungi.</title>
        <authorList>
            <person name="Schikora-Tamarit M.A."/>
            <person name="Marcet-Houben M."/>
            <person name="Nosek J."/>
            <person name="Gabaldon T."/>
        </authorList>
    </citation>
    <scope>NUCLEOTIDE SEQUENCE</scope>
    <source>
        <strain evidence="7">CBS2887</strain>
    </source>
</reference>
<comment type="similarity">
    <text evidence="2">Belongs to the UPF0220 family.</text>
</comment>
<evidence type="ECO:0000256" key="3">
    <source>
        <dbReference type="ARBA" id="ARBA00022692"/>
    </source>
</evidence>
<evidence type="ECO:0000256" key="5">
    <source>
        <dbReference type="ARBA" id="ARBA00023136"/>
    </source>
</evidence>
<evidence type="ECO:0000256" key="1">
    <source>
        <dbReference type="ARBA" id="ARBA00004141"/>
    </source>
</evidence>
<dbReference type="PANTHER" id="PTHR13180">
    <property type="entry name" value="SMALL MEMBRANE PROTEIN-RELATED"/>
    <property type="match status" value="1"/>
</dbReference>
<feature type="transmembrane region" description="Helical" evidence="6">
    <location>
        <begin position="24"/>
        <end position="47"/>
    </location>
</feature>
<dbReference type="OrthoDB" id="268928at2759"/>
<keyword evidence="8" id="KW-1185">Reference proteome</keyword>
<organism evidence="7 8">
    <name type="scientific">Wickerhamomyces pijperi</name>
    <name type="common">Yeast</name>
    <name type="synonym">Pichia pijperi</name>
    <dbReference type="NCBI Taxonomy" id="599730"/>
    <lineage>
        <taxon>Eukaryota</taxon>
        <taxon>Fungi</taxon>
        <taxon>Dikarya</taxon>
        <taxon>Ascomycota</taxon>
        <taxon>Saccharomycotina</taxon>
        <taxon>Saccharomycetes</taxon>
        <taxon>Phaffomycetales</taxon>
        <taxon>Wickerhamomycetaceae</taxon>
        <taxon>Wickerhamomyces</taxon>
    </lineage>
</organism>
<protein>
    <recommendedName>
        <fullName evidence="9">Vacuolar protein sorting-associated protein 68</fullName>
    </recommendedName>
</protein>
<gene>
    <name evidence="7" type="ORF">WICPIJ_006560</name>
</gene>
<name>A0A9P8Q3I7_WICPI</name>
<evidence type="ECO:0008006" key="9">
    <source>
        <dbReference type="Google" id="ProtNLM"/>
    </source>
</evidence>
<dbReference type="EMBL" id="JAEUBG010003683">
    <property type="protein sequence ID" value="KAH3682467.1"/>
    <property type="molecule type" value="Genomic_DNA"/>
</dbReference>
<comment type="subcellular location">
    <subcellularLocation>
        <location evidence="1">Membrane</location>
        <topology evidence="1">Multi-pass membrane protein</topology>
    </subcellularLocation>
</comment>
<keyword evidence="4 6" id="KW-1133">Transmembrane helix</keyword>
<evidence type="ECO:0000256" key="2">
    <source>
        <dbReference type="ARBA" id="ARBA00005335"/>
    </source>
</evidence>
<reference evidence="7" key="2">
    <citation type="submission" date="2021-01" db="EMBL/GenBank/DDBJ databases">
        <authorList>
            <person name="Schikora-Tamarit M.A."/>
        </authorList>
    </citation>
    <scope>NUCLEOTIDE SEQUENCE</scope>
    <source>
        <strain evidence="7">CBS2887</strain>
    </source>
</reference>
<evidence type="ECO:0000313" key="8">
    <source>
        <dbReference type="Proteomes" id="UP000774326"/>
    </source>
</evidence>
<accession>A0A9P8Q3I7</accession>
<evidence type="ECO:0000313" key="7">
    <source>
        <dbReference type="EMBL" id="KAH3682467.1"/>
    </source>
</evidence>
<sequence>METQQRLFRIPFLHLPNSNTLKTIGVYASGALYAIGVWSFLDAVIFSKTANASDVHITFIDWVPIICSTLGMLTINSLEKNKLLSEALSNGGSFGLNSDSDAFGARLVLFLGFALLSGGLAGSVAVLILKFTIHGYEFPTLGMGVENVVSNASIMLSCIVLWISQNIEDEYSYSLAL</sequence>
<evidence type="ECO:0000256" key="6">
    <source>
        <dbReference type="SAM" id="Phobius"/>
    </source>
</evidence>
<dbReference type="AlphaFoldDB" id="A0A9P8Q3I7"/>
<feature type="transmembrane region" description="Helical" evidence="6">
    <location>
        <begin position="141"/>
        <end position="163"/>
    </location>
</feature>
<comment type="caution">
    <text evidence="7">The sequence shown here is derived from an EMBL/GenBank/DDBJ whole genome shotgun (WGS) entry which is preliminary data.</text>
</comment>
<proteinExistence type="inferred from homology"/>
<feature type="transmembrane region" description="Helical" evidence="6">
    <location>
        <begin position="107"/>
        <end position="129"/>
    </location>
</feature>
<keyword evidence="5 6" id="KW-0472">Membrane</keyword>
<dbReference type="GO" id="GO:0016020">
    <property type="term" value="C:membrane"/>
    <property type="evidence" value="ECO:0007669"/>
    <property type="project" value="UniProtKB-SubCell"/>
</dbReference>
<keyword evidence="3 6" id="KW-0812">Transmembrane</keyword>